<dbReference type="EMBL" id="CP126969">
    <property type="protein sequence ID" value="WIM68525.1"/>
    <property type="molecule type" value="Genomic_DNA"/>
</dbReference>
<evidence type="ECO:0000256" key="1">
    <source>
        <dbReference type="SAM" id="MobiDB-lite"/>
    </source>
</evidence>
<proteinExistence type="predicted"/>
<dbReference type="Proteomes" id="UP001225598">
    <property type="component" value="Chromosome"/>
</dbReference>
<sequence>MLQIRSAARIAAAAVTVTGALVLTACTGDGAPVTMTLTTTVPPEDAGEEADNSAASVQEEPEQATGGNDFSALADTYRAVVADPGAYPVNPAADYVPDGTYEYTVVEATGDDRPELLIKVGSKEFSPVMVFTTGNSVDDVIHSDDVLIWGARSAGGSRANLYGTSDGNGLIEMGYQSVSQTGDAQRYVLEGKKLVKSGESKIQSVSAGPNDGFRLEWYKTTDPSGIDALATGNISQAAPGEAAPMDDGQVRLTGTVTVRNTAEALKGAPVPNGEPADNRYYILVLDEPQEITGPKAGDRITKSVAEVKLGEKTKYTDDSAEWEPLVGSRITLTPGDQSGWPSDTTIPLGLYIVSPYSNLEVH</sequence>
<gene>
    <name evidence="3" type="ORF">QP027_03780</name>
</gene>
<reference evidence="3 4" key="1">
    <citation type="submission" date="2023-05" db="EMBL/GenBank/DDBJ databases">
        <title>Corynebacterium suedekumii sp. nov. and Corynebacterium breve sp. nov. isolated from raw cow's milk.</title>
        <authorList>
            <person name="Baer M.K."/>
            <person name="Mehl L."/>
            <person name="Hellmuth R."/>
            <person name="Marke G."/>
            <person name="Lipski A."/>
        </authorList>
    </citation>
    <scope>NUCLEOTIDE SEQUENCE [LARGE SCALE GENOMIC DNA]</scope>
    <source>
        <strain evidence="3 4">R4</strain>
    </source>
</reference>
<feature type="region of interest" description="Disordered" evidence="1">
    <location>
        <begin position="38"/>
        <end position="69"/>
    </location>
</feature>
<keyword evidence="4" id="KW-1185">Reference proteome</keyword>
<evidence type="ECO:0000256" key="2">
    <source>
        <dbReference type="SAM" id="SignalP"/>
    </source>
</evidence>
<dbReference type="RefSeq" id="WP_284826113.1">
    <property type="nucleotide sequence ID" value="NZ_CP126969.1"/>
</dbReference>
<evidence type="ECO:0000313" key="4">
    <source>
        <dbReference type="Proteomes" id="UP001225598"/>
    </source>
</evidence>
<evidence type="ECO:0000313" key="3">
    <source>
        <dbReference type="EMBL" id="WIM68525.1"/>
    </source>
</evidence>
<evidence type="ECO:0008006" key="5">
    <source>
        <dbReference type="Google" id="ProtNLM"/>
    </source>
</evidence>
<accession>A0ABY8VLU0</accession>
<protein>
    <recommendedName>
        <fullName evidence="5">Lipoprotein</fullName>
    </recommendedName>
</protein>
<feature type="chain" id="PRO_5045819565" description="Lipoprotein" evidence="2">
    <location>
        <begin position="26"/>
        <end position="362"/>
    </location>
</feature>
<keyword evidence="2" id="KW-0732">Signal</keyword>
<organism evidence="3 4">
    <name type="scientific">Corynebacterium breve</name>
    <dbReference type="NCBI Taxonomy" id="3049799"/>
    <lineage>
        <taxon>Bacteria</taxon>
        <taxon>Bacillati</taxon>
        <taxon>Actinomycetota</taxon>
        <taxon>Actinomycetes</taxon>
        <taxon>Mycobacteriales</taxon>
        <taxon>Corynebacteriaceae</taxon>
        <taxon>Corynebacterium</taxon>
    </lineage>
</organism>
<name>A0ABY8VLU0_9CORY</name>
<dbReference type="PROSITE" id="PS51257">
    <property type="entry name" value="PROKAR_LIPOPROTEIN"/>
    <property type="match status" value="1"/>
</dbReference>
<feature type="signal peptide" evidence="2">
    <location>
        <begin position="1"/>
        <end position="25"/>
    </location>
</feature>